<evidence type="ECO:0000313" key="14">
    <source>
        <dbReference type="Proteomes" id="UP000765509"/>
    </source>
</evidence>
<dbReference type="PANTHER" id="PTHR21230">
    <property type="entry name" value="VESICLE TRANSPORT V-SNARE PROTEIN VTI1-RELATED"/>
    <property type="match status" value="1"/>
</dbReference>
<protein>
    <recommendedName>
        <fullName evidence="12">t-SNARE coiled-coil homology domain-containing protein</fullName>
    </recommendedName>
</protein>
<dbReference type="AlphaFoldDB" id="A0A9Q3C7L3"/>
<evidence type="ECO:0000256" key="8">
    <source>
        <dbReference type="ARBA" id="ARBA00023136"/>
    </source>
</evidence>
<dbReference type="InterPro" id="IPR038407">
    <property type="entry name" value="v-SNARE_N_sf"/>
</dbReference>
<accession>A0A9Q3C7L3</accession>
<keyword evidence="4 11" id="KW-0812">Transmembrane</keyword>
<comment type="subcellular location">
    <subcellularLocation>
        <location evidence="1">Membrane</location>
        <topology evidence="1">Single-pass type IV membrane protein</topology>
    </subcellularLocation>
</comment>
<proteinExistence type="inferred from homology"/>
<evidence type="ECO:0000256" key="9">
    <source>
        <dbReference type="SAM" id="Coils"/>
    </source>
</evidence>
<sequence length="309" mass="34700">MGPYFRWKGIPFGNFPKLRERGAPSVTCTVTGRLPECGRCDIRLTQPSASGPATPNPAQPSHNRKIKNNPRIANQKDLKMDGIPGLELFNSYEQEFNDLVISIRNSLNAEAKNSAGEQRKAILRRVERDLEEAEEIVSQMDVEFQSLDKALKPTINQKLKSFKSELQGFKSQIKQAHSQTTIAEDRSNNSAYPDDSGVFNSSTKAQAHRERLLKANQLLESSSGRLDSSHRIALETEELGVGILRDLRGQREQIEGTRDTLRDADGHIDKASNTLNKMIRRMNRQRLISGAIIAVLVILILFILYSKLH</sequence>
<keyword evidence="5" id="KW-0653">Protein transport</keyword>
<dbReference type="GO" id="GO:0016236">
    <property type="term" value="P:macroautophagy"/>
    <property type="evidence" value="ECO:0007669"/>
    <property type="project" value="TreeGrafter"/>
</dbReference>
<dbReference type="GO" id="GO:0006896">
    <property type="term" value="P:Golgi to vacuole transport"/>
    <property type="evidence" value="ECO:0007669"/>
    <property type="project" value="TreeGrafter"/>
</dbReference>
<dbReference type="Proteomes" id="UP000765509">
    <property type="component" value="Unassembled WGS sequence"/>
</dbReference>
<feature type="transmembrane region" description="Helical" evidence="11">
    <location>
        <begin position="287"/>
        <end position="305"/>
    </location>
</feature>
<gene>
    <name evidence="13" type="ORF">O181_017437</name>
</gene>
<dbReference type="EMBL" id="AVOT02004902">
    <property type="protein sequence ID" value="MBW0477722.1"/>
    <property type="molecule type" value="Genomic_DNA"/>
</dbReference>
<keyword evidence="6 11" id="KW-1133">Transmembrane helix</keyword>
<evidence type="ECO:0000256" key="5">
    <source>
        <dbReference type="ARBA" id="ARBA00022927"/>
    </source>
</evidence>
<dbReference type="PANTHER" id="PTHR21230:SF26">
    <property type="entry name" value="VESICLE TRANSPORT THROUGH INTERACTION WITH T-SNARES HOMOLOG 1A"/>
    <property type="match status" value="1"/>
</dbReference>
<dbReference type="SUPFAM" id="SSF47661">
    <property type="entry name" value="t-snare proteins"/>
    <property type="match status" value="1"/>
</dbReference>
<dbReference type="SMART" id="SM00397">
    <property type="entry name" value="t_SNARE"/>
    <property type="match status" value="1"/>
</dbReference>
<dbReference type="GO" id="GO:0031201">
    <property type="term" value="C:SNARE complex"/>
    <property type="evidence" value="ECO:0007669"/>
    <property type="project" value="TreeGrafter"/>
</dbReference>
<dbReference type="GO" id="GO:0048280">
    <property type="term" value="P:vesicle fusion with Golgi apparatus"/>
    <property type="evidence" value="ECO:0007669"/>
    <property type="project" value="TreeGrafter"/>
</dbReference>
<feature type="coiled-coil region" evidence="9">
    <location>
        <begin position="123"/>
        <end position="179"/>
    </location>
</feature>
<dbReference type="GO" id="GO:0005829">
    <property type="term" value="C:cytosol"/>
    <property type="evidence" value="ECO:0007669"/>
    <property type="project" value="GOC"/>
</dbReference>
<evidence type="ECO:0000256" key="11">
    <source>
        <dbReference type="SAM" id="Phobius"/>
    </source>
</evidence>
<feature type="domain" description="T-SNARE coiled-coil homology" evidence="12">
    <location>
        <begin position="211"/>
        <end position="278"/>
    </location>
</feature>
<evidence type="ECO:0000313" key="13">
    <source>
        <dbReference type="EMBL" id="MBW0477722.1"/>
    </source>
</evidence>
<evidence type="ECO:0000259" key="12">
    <source>
        <dbReference type="SMART" id="SM00397"/>
    </source>
</evidence>
<dbReference type="InterPro" id="IPR000727">
    <property type="entry name" value="T_SNARE_dom"/>
</dbReference>
<evidence type="ECO:0000256" key="1">
    <source>
        <dbReference type="ARBA" id="ARBA00004211"/>
    </source>
</evidence>
<dbReference type="SUPFAM" id="SSF58038">
    <property type="entry name" value="SNARE fusion complex"/>
    <property type="match status" value="1"/>
</dbReference>
<dbReference type="Gene3D" id="1.20.58.400">
    <property type="entry name" value="t-snare proteins"/>
    <property type="match status" value="1"/>
</dbReference>
<dbReference type="GO" id="GO:0012507">
    <property type="term" value="C:ER to Golgi transport vesicle membrane"/>
    <property type="evidence" value="ECO:0007669"/>
    <property type="project" value="TreeGrafter"/>
</dbReference>
<keyword evidence="14" id="KW-1185">Reference proteome</keyword>
<comment type="similarity">
    <text evidence="2">Belongs to the VTI1 family.</text>
</comment>
<evidence type="ECO:0000256" key="2">
    <source>
        <dbReference type="ARBA" id="ARBA00006108"/>
    </source>
</evidence>
<dbReference type="GO" id="GO:0006891">
    <property type="term" value="P:intra-Golgi vesicle-mediated transport"/>
    <property type="evidence" value="ECO:0007669"/>
    <property type="project" value="TreeGrafter"/>
</dbReference>
<evidence type="ECO:0000256" key="7">
    <source>
        <dbReference type="ARBA" id="ARBA00023054"/>
    </source>
</evidence>
<keyword evidence="8 11" id="KW-0472">Membrane</keyword>
<dbReference type="Pfam" id="PF05008">
    <property type="entry name" value="V-SNARE"/>
    <property type="match status" value="1"/>
</dbReference>
<dbReference type="InterPro" id="IPR007705">
    <property type="entry name" value="Vesicle_trsprt_v-SNARE_N"/>
</dbReference>
<feature type="region of interest" description="Disordered" evidence="10">
    <location>
        <begin position="45"/>
        <end position="69"/>
    </location>
</feature>
<dbReference type="GO" id="GO:0005789">
    <property type="term" value="C:endoplasmic reticulum membrane"/>
    <property type="evidence" value="ECO:0007669"/>
    <property type="project" value="TreeGrafter"/>
</dbReference>
<dbReference type="GO" id="GO:0005484">
    <property type="term" value="F:SNAP receptor activity"/>
    <property type="evidence" value="ECO:0007669"/>
    <property type="project" value="TreeGrafter"/>
</dbReference>
<dbReference type="GO" id="GO:0005794">
    <property type="term" value="C:Golgi apparatus"/>
    <property type="evidence" value="ECO:0007669"/>
    <property type="project" value="TreeGrafter"/>
</dbReference>
<dbReference type="CDD" id="cd15862">
    <property type="entry name" value="SNARE_Vti1"/>
    <property type="match status" value="1"/>
</dbReference>
<dbReference type="OrthoDB" id="430637at2759"/>
<evidence type="ECO:0000256" key="4">
    <source>
        <dbReference type="ARBA" id="ARBA00022692"/>
    </source>
</evidence>
<evidence type="ECO:0000256" key="3">
    <source>
        <dbReference type="ARBA" id="ARBA00022448"/>
    </source>
</evidence>
<dbReference type="GO" id="GO:0042147">
    <property type="term" value="P:retrograde transport, endosome to Golgi"/>
    <property type="evidence" value="ECO:0007669"/>
    <property type="project" value="TreeGrafter"/>
</dbReference>
<keyword evidence="3" id="KW-0813">Transport</keyword>
<dbReference type="FunFam" id="1.20.5.110:FF:000002">
    <property type="entry name" value="Vesicle transport through interaction with t-SNAREsB"/>
    <property type="match status" value="1"/>
</dbReference>
<dbReference type="GO" id="GO:0006886">
    <property type="term" value="P:intracellular protein transport"/>
    <property type="evidence" value="ECO:0007669"/>
    <property type="project" value="InterPro"/>
</dbReference>
<organism evidence="13 14">
    <name type="scientific">Austropuccinia psidii MF-1</name>
    <dbReference type="NCBI Taxonomy" id="1389203"/>
    <lineage>
        <taxon>Eukaryota</taxon>
        <taxon>Fungi</taxon>
        <taxon>Dikarya</taxon>
        <taxon>Basidiomycota</taxon>
        <taxon>Pucciniomycotina</taxon>
        <taxon>Pucciniomycetes</taxon>
        <taxon>Pucciniales</taxon>
        <taxon>Sphaerophragmiaceae</taxon>
        <taxon>Austropuccinia</taxon>
    </lineage>
</organism>
<evidence type="ECO:0000256" key="6">
    <source>
        <dbReference type="ARBA" id="ARBA00022989"/>
    </source>
</evidence>
<name>A0A9Q3C7L3_9BASI</name>
<keyword evidence="7 9" id="KW-0175">Coiled coil</keyword>
<dbReference type="GO" id="GO:0000149">
    <property type="term" value="F:SNARE binding"/>
    <property type="evidence" value="ECO:0007669"/>
    <property type="project" value="TreeGrafter"/>
</dbReference>
<reference evidence="13" key="1">
    <citation type="submission" date="2021-03" db="EMBL/GenBank/DDBJ databases">
        <title>Draft genome sequence of rust myrtle Austropuccinia psidii MF-1, a brazilian biotype.</title>
        <authorList>
            <person name="Quecine M.C."/>
            <person name="Pachon D.M.R."/>
            <person name="Bonatelli M.L."/>
            <person name="Correr F.H."/>
            <person name="Franceschini L.M."/>
            <person name="Leite T.F."/>
            <person name="Margarido G.R.A."/>
            <person name="Almeida C.A."/>
            <person name="Ferrarezi J.A."/>
            <person name="Labate C.A."/>
        </authorList>
    </citation>
    <scope>NUCLEOTIDE SEQUENCE</scope>
    <source>
        <strain evidence="13">MF-1</strain>
    </source>
</reference>
<dbReference type="InterPro" id="IPR010989">
    <property type="entry name" value="SNARE"/>
</dbReference>
<dbReference type="Pfam" id="PF12352">
    <property type="entry name" value="V-SNARE_C"/>
    <property type="match status" value="1"/>
</dbReference>
<dbReference type="Gene3D" id="1.20.5.110">
    <property type="match status" value="1"/>
</dbReference>
<comment type="caution">
    <text evidence="13">The sequence shown here is derived from an EMBL/GenBank/DDBJ whole genome shotgun (WGS) entry which is preliminary data.</text>
</comment>
<evidence type="ECO:0000256" key="10">
    <source>
        <dbReference type="SAM" id="MobiDB-lite"/>
    </source>
</evidence>
<dbReference type="GO" id="GO:0031902">
    <property type="term" value="C:late endosome membrane"/>
    <property type="evidence" value="ECO:0007669"/>
    <property type="project" value="TreeGrafter"/>
</dbReference>